<dbReference type="STRING" id="6205.A0A0R3X5U4"/>
<dbReference type="WBParaSite" id="TTAC_0000885801-mRNA-1">
    <property type="protein sequence ID" value="TTAC_0000885801-mRNA-1"/>
    <property type="gene ID" value="TTAC_0000885801"/>
</dbReference>
<evidence type="ECO:0000313" key="9">
    <source>
        <dbReference type="WBParaSite" id="TTAC_0000885801-mRNA-1"/>
    </source>
</evidence>
<evidence type="ECO:0000256" key="3">
    <source>
        <dbReference type="ARBA" id="ARBA00023163"/>
    </source>
</evidence>
<keyword evidence="1" id="KW-0805">Transcription regulation</keyword>
<dbReference type="OrthoDB" id="7442607at2759"/>
<accession>A0A0R3X5U4</accession>
<dbReference type="SMART" id="SM00425">
    <property type="entry name" value="TBOX"/>
    <property type="match status" value="1"/>
</dbReference>
<dbReference type="GO" id="GO:0000981">
    <property type="term" value="F:DNA-binding transcription factor activity, RNA polymerase II-specific"/>
    <property type="evidence" value="ECO:0007669"/>
    <property type="project" value="TreeGrafter"/>
</dbReference>
<dbReference type="PANTHER" id="PTHR11267:SF204">
    <property type="entry name" value="SPADETAIL"/>
    <property type="match status" value="1"/>
</dbReference>
<dbReference type="Gene3D" id="2.60.40.820">
    <property type="entry name" value="Transcription factor, T-box"/>
    <property type="match status" value="1"/>
</dbReference>
<evidence type="ECO:0000256" key="2">
    <source>
        <dbReference type="ARBA" id="ARBA00023125"/>
    </source>
</evidence>
<reference evidence="9" key="1">
    <citation type="submission" date="2017-02" db="UniProtKB">
        <authorList>
            <consortium name="WormBaseParasite"/>
        </authorList>
    </citation>
    <scope>IDENTIFICATION</scope>
</reference>
<evidence type="ECO:0000256" key="5">
    <source>
        <dbReference type="PROSITE-ProRule" id="PRU00201"/>
    </source>
</evidence>
<evidence type="ECO:0000259" key="6">
    <source>
        <dbReference type="PROSITE" id="PS50252"/>
    </source>
</evidence>
<dbReference type="GO" id="GO:0000785">
    <property type="term" value="C:chromatin"/>
    <property type="evidence" value="ECO:0007669"/>
    <property type="project" value="TreeGrafter"/>
</dbReference>
<dbReference type="AlphaFoldDB" id="A0A0R3X5U4"/>
<dbReference type="Pfam" id="PF00907">
    <property type="entry name" value="T-box"/>
    <property type="match status" value="1"/>
</dbReference>
<dbReference type="GO" id="GO:0000978">
    <property type="term" value="F:RNA polymerase II cis-regulatory region sequence-specific DNA binding"/>
    <property type="evidence" value="ECO:0007669"/>
    <property type="project" value="InterPro"/>
</dbReference>
<comment type="caution">
    <text evidence="5">Lacks conserved residue(s) required for the propagation of feature annotation.</text>
</comment>
<proteinExistence type="predicted"/>
<dbReference type="InterPro" id="IPR036960">
    <property type="entry name" value="T-box_sf"/>
</dbReference>
<dbReference type="InterPro" id="IPR046360">
    <property type="entry name" value="T-box_DNA-bd"/>
</dbReference>
<dbReference type="PANTHER" id="PTHR11267">
    <property type="entry name" value="T-BOX PROTEIN-RELATED"/>
    <property type="match status" value="1"/>
</dbReference>
<dbReference type="EMBL" id="UYWX01020604">
    <property type="protein sequence ID" value="VDM33502.1"/>
    <property type="molecule type" value="Genomic_DNA"/>
</dbReference>
<evidence type="ECO:0000256" key="4">
    <source>
        <dbReference type="ARBA" id="ARBA00023242"/>
    </source>
</evidence>
<dbReference type="GO" id="GO:0005634">
    <property type="term" value="C:nucleus"/>
    <property type="evidence" value="ECO:0007669"/>
    <property type="project" value="UniProtKB-SubCell"/>
</dbReference>
<dbReference type="CDD" id="cd00182">
    <property type="entry name" value="T-box"/>
    <property type="match status" value="1"/>
</dbReference>
<dbReference type="GO" id="GO:0045893">
    <property type="term" value="P:positive regulation of DNA-templated transcription"/>
    <property type="evidence" value="ECO:0007669"/>
    <property type="project" value="InterPro"/>
</dbReference>
<keyword evidence="3" id="KW-0804">Transcription</keyword>
<gene>
    <name evidence="7" type="ORF">TTAC_LOCUS8843</name>
</gene>
<organism evidence="9">
    <name type="scientific">Hydatigena taeniaeformis</name>
    <name type="common">Feline tapeworm</name>
    <name type="synonym">Taenia taeniaeformis</name>
    <dbReference type="NCBI Taxonomy" id="6205"/>
    <lineage>
        <taxon>Eukaryota</taxon>
        <taxon>Metazoa</taxon>
        <taxon>Spiralia</taxon>
        <taxon>Lophotrochozoa</taxon>
        <taxon>Platyhelminthes</taxon>
        <taxon>Cestoda</taxon>
        <taxon>Eucestoda</taxon>
        <taxon>Cyclophyllidea</taxon>
        <taxon>Taeniidae</taxon>
        <taxon>Hydatigera</taxon>
    </lineage>
</organism>
<evidence type="ECO:0000313" key="7">
    <source>
        <dbReference type="EMBL" id="VDM33502.1"/>
    </source>
</evidence>
<keyword evidence="8" id="KW-1185">Reference proteome</keyword>
<dbReference type="InterPro" id="IPR008967">
    <property type="entry name" value="p53-like_TF_DNA-bd_sf"/>
</dbReference>
<dbReference type="GO" id="GO:0001708">
    <property type="term" value="P:cell fate specification"/>
    <property type="evidence" value="ECO:0007669"/>
    <property type="project" value="TreeGrafter"/>
</dbReference>
<keyword evidence="2 5" id="KW-0238">DNA-binding</keyword>
<sequence>MDEYHAWSSQVNGGYEENVNHCLPPIDTQHFANSSNYLHERQLLPDHQMPLEYQESSFNPSSYQPSFQQEAASYLNNANAVINNPHDERNAYLSTQRCELNYNECEYFKPNMNASEYNQNLQVSEPINGVYGLQQDQPFQQYQSQLYGASDTQEATLSVTGSNSLQFDTGLHYTCQTPNSLFNTSQMVNRTEILEEGGYKDSPPTTIEDFGAAGSQSQQASSTLQSGQDQDLYTVLLVIAQGVPKVFPSCLVSQRGQFSSICVAGADFKHPTLGERSTITLRLRDREIWQMIWPHKMEMITSKNGRRIFPTLSISIEGLEVDELYTIFMDLVPKDQFSYRFQSSHWTPHHAHNSPSQSQSSCIYVSRRLREKGSQLMISGVDFTQVKITNNAATAISRKQIFARSMQIYQPRYHVVRHLASKEAVVRQSFVNAWQGNFSPHVEHVGTYIIPETEFVAVTAYRNKHISDAKIEANPYAKAFRNRRRS</sequence>
<dbReference type="PROSITE" id="PS50252">
    <property type="entry name" value="TBOX_3"/>
    <property type="match status" value="1"/>
</dbReference>
<dbReference type="SUPFAM" id="SSF49417">
    <property type="entry name" value="p53-like transcription factors"/>
    <property type="match status" value="1"/>
</dbReference>
<comment type="subcellular location">
    <subcellularLocation>
        <location evidence="5">Nucleus</location>
    </subcellularLocation>
</comment>
<keyword evidence="4 5" id="KW-0539">Nucleus</keyword>
<name>A0A0R3X5U4_HYDTA</name>
<feature type="domain" description="T-box" evidence="6">
    <location>
        <begin position="283"/>
        <end position="482"/>
    </location>
</feature>
<protein>
    <submittedName>
        <fullName evidence="9">T-box domain-containing protein</fullName>
    </submittedName>
</protein>
<dbReference type="Proteomes" id="UP000274429">
    <property type="component" value="Unassembled WGS sequence"/>
</dbReference>
<dbReference type="InterPro" id="IPR001699">
    <property type="entry name" value="TF_T-box"/>
</dbReference>
<reference evidence="7 8" key="2">
    <citation type="submission" date="2018-11" db="EMBL/GenBank/DDBJ databases">
        <authorList>
            <consortium name="Pathogen Informatics"/>
        </authorList>
    </citation>
    <scope>NUCLEOTIDE SEQUENCE [LARGE SCALE GENOMIC DNA]</scope>
</reference>
<evidence type="ECO:0000256" key="1">
    <source>
        <dbReference type="ARBA" id="ARBA00023015"/>
    </source>
</evidence>
<evidence type="ECO:0000313" key="8">
    <source>
        <dbReference type="Proteomes" id="UP000274429"/>
    </source>
</evidence>
<dbReference type="PRINTS" id="PR00937">
    <property type="entry name" value="TBOX"/>
</dbReference>